<sequence>MKALLITQCLQNDFVKPLASGEALPNQLHIGHDESKRLIGDNIHSGPLGRFISWSTSQAADQLSTLHIRDWHDASCPDQASHLKQFNTHCIQNSSGAEFIFNSLLNKENSHDRIINSTTLNDFEGTGLKALLDTLTSSSSEKNKLRVGIIGVWTEAKVLFIAYELATRYPHLEISVCSALTASSSRSQHFLALQQLQRIIGINIIDSIGEFIQFLGGAKTNLRHKNLNKSLIISIDEKIQLNDETEYLIRYLFRDCQKILLKILDGGFSGNLVAGVSSIDIHGHEQAPHVIKIGPRDLMAIERTSFEQIETVLGNNAPAIAEYADAQHSGAIKYRYASMDAGNARSLQQCFQNNEKIEKIYTYLEAACSNQLGRLYRAAVNETHDLMAYYGFDSAWADSVKNKIINLTGHCPEKGKLQLPGNIQTYNLYHFYKNELDTLPPLVADYPFAFVHGDLNGANIIIDNCSNVWIIDFFHTHRGHILKDFSKLENDLLYIYTPINTEDELKLAFKFTDFLLSLKNPLIVDKKLPDIFNNSPFQRTYSALKKIRSLAKQNISDDSPALNMQWLIPQLRYSVHTIGFDEPTELQRIWALYTASRISEIISKHCH</sequence>
<dbReference type="InterPro" id="IPR011009">
    <property type="entry name" value="Kinase-like_dom_sf"/>
</dbReference>
<protein>
    <submittedName>
        <fullName evidence="2">Protein-tyrosine phosphatase-related protein</fullName>
    </submittedName>
</protein>
<evidence type="ECO:0000313" key="2">
    <source>
        <dbReference type="EMBL" id="VAW69733.1"/>
    </source>
</evidence>
<dbReference type="Gene3D" id="3.40.50.850">
    <property type="entry name" value="Isochorismatase-like"/>
    <property type="match status" value="1"/>
</dbReference>
<organism evidence="2">
    <name type="scientific">hydrothermal vent metagenome</name>
    <dbReference type="NCBI Taxonomy" id="652676"/>
    <lineage>
        <taxon>unclassified sequences</taxon>
        <taxon>metagenomes</taxon>
        <taxon>ecological metagenomes</taxon>
    </lineage>
</organism>
<dbReference type="AlphaFoldDB" id="A0A3B0XZY6"/>
<dbReference type="SUPFAM" id="SSF52499">
    <property type="entry name" value="Isochorismatase-like hydrolases"/>
    <property type="match status" value="1"/>
</dbReference>
<proteinExistence type="predicted"/>
<feature type="domain" description="Ternary complex associated" evidence="1">
    <location>
        <begin position="412"/>
        <end position="578"/>
    </location>
</feature>
<dbReference type="EMBL" id="UOFI01000173">
    <property type="protein sequence ID" value="VAW69733.1"/>
    <property type="molecule type" value="Genomic_DNA"/>
</dbReference>
<feature type="domain" description="Ternary complex associated" evidence="1">
    <location>
        <begin position="260"/>
        <end position="404"/>
    </location>
</feature>
<dbReference type="SUPFAM" id="SSF56112">
    <property type="entry name" value="Protein kinase-like (PK-like)"/>
    <property type="match status" value="1"/>
</dbReference>
<name>A0A3B0XZY6_9ZZZZ</name>
<evidence type="ECO:0000259" key="1">
    <source>
        <dbReference type="Pfam" id="PF19974"/>
    </source>
</evidence>
<dbReference type="InterPro" id="IPR036380">
    <property type="entry name" value="Isochorismatase-like_sf"/>
</dbReference>
<dbReference type="Pfam" id="PF19974">
    <property type="entry name" value="TCAD9"/>
    <property type="match status" value="2"/>
</dbReference>
<dbReference type="InterPro" id="IPR045544">
    <property type="entry name" value="TCAD9"/>
</dbReference>
<gene>
    <name evidence="2" type="ORF">MNBD_GAMMA09-2299</name>
</gene>
<reference evidence="2" key="1">
    <citation type="submission" date="2018-06" db="EMBL/GenBank/DDBJ databases">
        <authorList>
            <person name="Zhirakovskaya E."/>
        </authorList>
    </citation>
    <scope>NUCLEOTIDE SEQUENCE</scope>
</reference>
<accession>A0A3B0XZY6</accession>